<feature type="transmembrane region" description="Helical" evidence="6">
    <location>
        <begin position="665"/>
        <end position="691"/>
    </location>
</feature>
<accession>A0A931HU58</accession>
<evidence type="ECO:0000256" key="4">
    <source>
        <dbReference type="ARBA" id="ARBA00022989"/>
    </source>
</evidence>
<feature type="transmembrane region" description="Helical" evidence="6">
    <location>
        <begin position="294"/>
        <end position="320"/>
    </location>
</feature>
<feature type="transmembrane region" description="Helical" evidence="6">
    <location>
        <begin position="711"/>
        <end position="733"/>
    </location>
</feature>
<feature type="transmembrane region" description="Helical" evidence="6">
    <location>
        <begin position="340"/>
        <end position="366"/>
    </location>
</feature>
<keyword evidence="3 6" id="KW-0812">Transmembrane</keyword>
<dbReference type="RefSeq" id="WP_197316380.1">
    <property type="nucleotide sequence ID" value="NZ_JADZSC010000001.1"/>
</dbReference>
<dbReference type="InterPro" id="IPR003838">
    <property type="entry name" value="ABC3_permease_C"/>
</dbReference>
<dbReference type="PANTHER" id="PTHR30287:SF1">
    <property type="entry name" value="INNER MEMBRANE PROTEIN"/>
    <property type="match status" value="1"/>
</dbReference>
<evidence type="ECO:0000259" key="7">
    <source>
        <dbReference type="Pfam" id="PF02687"/>
    </source>
</evidence>
<sequence>MILRKSIIRTFKEKKFQYIGVVFLLVLAVTLYTSLSMAISTLDQRNRTFKNDYKQETFHFMTREPLKNSQLQELESEYDVILEERSFQDLDIGQDTVLRLFNTSEEVNVPFVSQGVMPQGKNEIALAKVFAEQHGYEIGDSITLAGTKAEVTGYVYLPDYIYMIQQQSDLLSNPDQFGFGITSKETLVNIQGEEQIQVIGWSETNSVPEGMRASVNEKSTLLQFVGHEDNARIQFVENEIEGAQTTITTLPLFVLALSIAMVLLLMKRRLDLQRKEIGTLMAIGYRKNELIRHYLGYAWFVGLSGTVLGTLAGIGLSIPLSNLYAQFFNLPSLSLFDWDPMVLVLGVATPLGLLLVLTFIVIWRALKVDPLTLLRPKEMTTGKKSWLEKLPVLNSGNFIKRFRLRLMVRSKWRSFYIFLGVMFSTVLLFFGLIMFNSMDRLVETTYEEIYTYDYAIHYKTLMTDTDETKDSKSPYTSSEVEVTTENDTNKALIYGIEPGTEYLNLSSEGEKLNDRLSEGAVLSKPLAAILGVSEEDEITLTNALNDEKRTIEVAGIADVFIGTSIYLPRSEVNQFLGFPGNAYTSIWQDQKPKMSENIFMIEDKQKVIESFESNSGATKSSVIGMAVFAVIIGVIVLTLLTNLIVEENSPSISLFKVMGYHDKEVSKLVLSVYTPVVMLSFFASIPLAVLSLEGTMNSLVKETGFLMPTEVSWWMVLIGFSIITFTYALSLTLSKQKLKKVSLQEALKKQQD</sequence>
<evidence type="ECO:0000256" key="6">
    <source>
        <dbReference type="SAM" id="Phobius"/>
    </source>
</evidence>
<proteinExistence type="predicted"/>
<evidence type="ECO:0000256" key="3">
    <source>
        <dbReference type="ARBA" id="ARBA00022692"/>
    </source>
</evidence>
<keyword evidence="9" id="KW-1185">Reference proteome</keyword>
<keyword evidence="4 6" id="KW-1133">Transmembrane helix</keyword>
<comment type="subcellular location">
    <subcellularLocation>
        <location evidence="1">Cell membrane</location>
        <topology evidence="1">Multi-pass membrane protein</topology>
    </subcellularLocation>
</comment>
<comment type="caution">
    <text evidence="8">The sequence shown here is derived from an EMBL/GenBank/DDBJ whole genome shotgun (WGS) entry which is preliminary data.</text>
</comment>
<dbReference type="GO" id="GO:0005886">
    <property type="term" value="C:plasma membrane"/>
    <property type="evidence" value="ECO:0007669"/>
    <property type="project" value="UniProtKB-SubCell"/>
</dbReference>
<feature type="transmembrane region" description="Helical" evidence="6">
    <location>
        <begin position="415"/>
        <end position="435"/>
    </location>
</feature>
<evidence type="ECO:0000256" key="2">
    <source>
        <dbReference type="ARBA" id="ARBA00022475"/>
    </source>
</evidence>
<feature type="transmembrane region" description="Helical" evidence="6">
    <location>
        <begin position="622"/>
        <end position="645"/>
    </location>
</feature>
<protein>
    <submittedName>
        <fullName evidence="8">FtsX-like permease family protein</fullName>
    </submittedName>
</protein>
<feature type="domain" description="ABC3 transporter permease C-terminal" evidence="7">
    <location>
        <begin position="625"/>
        <end position="740"/>
    </location>
</feature>
<keyword evidence="5 6" id="KW-0472">Membrane</keyword>
<reference evidence="8 9" key="1">
    <citation type="journal article" date="2005" name="Int. J. Syst. Evol. Microbiol.">
        <title>Halobacillus yeomjeoni sp. nov., isolated from a marine solar saltern in Korea.</title>
        <authorList>
            <person name="Yoon J.H."/>
            <person name="Kang S.J."/>
            <person name="Lee C.H."/>
            <person name="Oh H.W."/>
            <person name="Oh T.K."/>
        </authorList>
    </citation>
    <scope>NUCLEOTIDE SEQUENCE [LARGE SCALE GENOMIC DNA]</scope>
    <source>
        <strain evidence="8 9">KCTC 3957</strain>
    </source>
</reference>
<gene>
    <name evidence="8" type="ORF">H0267_06120</name>
</gene>
<name>A0A931HU58_9BACI</name>
<evidence type="ECO:0000256" key="5">
    <source>
        <dbReference type="ARBA" id="ARBA00023136"/>
    </source>
</evidence>
<dbReference type="Pfam" id="PF02687">
    <property type="entry name" value="FtsX"/>
    <property type="match status" value="2"/>
</dbReference>
<evidence type="ECO:0000256" key="1">
    <source>
        <dbReference type="ARBA" id="ARBA00004651"/>
    </source>
</evidence>
<feature type="domain" description="ABC3 transporter permease C-terminal" evidence="7">
    <location>
        <begin position="250"/>
        <end position="370"/>
    </location>
</feature>
<dbReference type="AlphaFoldDB" id="A0A931HU58"/>
<evidence type="ECO:0000313" key="8">
    <source>
        <dbReference type="EMBL" id="MBH0229790.1"/>
    </source>
</evidence>
<dbReference type="EMBL" id="JADZSC010000001">
    <property type="protein sequence ID" value="MBH0229790.1"/>
    <property type="molecule type" value="Genomic_DNA"/>
</dbReference>
<organism evidence="8 9">
    <name type="scientific">Halobacillus yeomjeoni</name>
    <dbReference type="NCBI Taxonomy" id="311194"/>
    <lineage>
        <taxon>Bacteria</taxon>
        <taxon>Bacillati</taxon>
        <taxon>Bacillota</taxon>
        <taxon>Bacilli</taxon>
        <taxon>Bacillales</taxon>
        <taxon>Bacillaceae</taxon>
        <taxon>Halobacillus</taxon>
    </lineage>
</organism>
<dbReference type="InterPro" id="IPR038766">
    <property type="entry name" value="Membrane_comp_ABC_pdt"/>
</dbReference>
<feature type="transmembrane region" description="Helical" evidence="6">
    <location>
        <begin position="247"/>
        <end position="266"/>
    </location>
</feature>
<dbReference type="Proteomes" id="UP000614490">
    <property type="component" value="Unassembled WGS sequence"/>
</dbReference>
<evidence type="ECO:0000313" key="9">
    <source>
        <dbReference type="Proteomes" id="UP000614490"/>
    </source>
</evidence>
<keyword evidence="2" id="KW-1003">Cell membrane</keyword>
<dbReference type="PANTHER" id="PTHR30287">
    <property type="entry name" value="MEMBRANE COMPONENT OF PREDICTED ABC SUPERFAMILY METABOLITE UPTAKE TRANSPORTER"/>
    <property type="match status" value="1"/>
</dbReference>